<sequence>MAALLALAPALPHPPGTVRHVPDLVGPVLLASAVAAGVLANTRGSAWGRLSPRRPGSTASTAVRRAGPTRAIHGGGPGSDRRVLTIGALSTGAGPDEAIAVTGATAPIDLPVLRGGVPGHASVLAADLPAAVLLAAAALVRVAGASGHETGLRSRSAAEEGPATLRRLLAEPRDHDDRVRSGAARHSARPAVPELHPHPTGNPL</sequence>
<comment type="caution">
    <text evidence="2">The sequence shown here is derived from an EMBL/GenBank/DDBJ whole genome shotgun (WGS) entry which is preliminary data.</text>
</comment>
<evidence type="ECO:0000256" key="1">
    <source>
        <dbReference type="SAM" id="MobiDB-lite"/>
    </source>
</evidence>
<reference evidence="3" key="1">
    <citation type="journal article" date="2019" name="Int. J. Syst. Evol. Microbiol.">
        <title>The Global Catalogue of Microorganisms (GCM) 10K type strain sequencing project: providing services to taxonomists for standard genome sequencing and annotation.</title>
        <authorList>
            <consortium name="The Broad Institute Genomics Platform"/>
            <consortium name="The Broad Institute Genome Sequencing Center for Infectious Disease"/>
            <person name="Wu L."/>
            <person name="Ma J."/>
        </authorList>
    </citation>
    <scope>NUCLEOTIDE SEQUENCE [LARGE SCALE GENOMIC DNA]</scope>
    <source>
        <strain evidence="3">JCM 16904</strain>
    </source>
</reference>
<gene>
    <name evidence="2" type="ORF">GCM10022224_096580</name>
</gene>
<name>A0ABP7EA48_9ACTN</name>
<accession>A0ABP7EA48</accession>
<feature type="compositionally biased region" description="Basic and acidic residues" evidence="1">
    <location>
        <begin position="168"/>
        <end position="180"/>
    </location>
</feature>
<protein>
    <submittedName>
        <fullName evidence="2">Uncharacterized protein</fullName>
    </submittedName>
</protein>
<feature type="region of interest" description="Disordered" evidence="1">
    <location>
        <begin position="46"/>
        <end position="79"/>
    </location>
</feature>
<evidence type="ECO:0000313" key="3">
    <source>
        <dbReference type="Proteomes" id="UP001500902"/>
    </source>
</evidence>
<dbReference type="Proteomes" id="UP001500902">
    <property type="component" value="Unassembled WGS sequence"/>
</dbReference>
<feature type="region of interest" description="Disordered" evidence="1">
    <location>
        <begin position="168"/>
        <end position="204"/>
    </location>
</feature>
<dbReference type="EMBL" id="BAAAZP010000231">
    <property type="protein sequence ID" value="GAA3715632.1"/>
    <property type="molecule type" value="Genomic_DNA"/>
</dbReference>
<evidence type="ECO:0000313" key="2">
    <source>
        <dbReference type="EMBL" id="GAA3715632.1"/>
    </source>
</evidence>
<keyword evidence="3" id="KW-1185">Reference proteome</keyword>
<proteinExistence type="predicted"/>
<organism evidence="2 3">
    <name type="scientific">Nonomuraea antimicrobica</name>
    <dbReference type="NCBI Taxonomy" id="561173"/>
    <lineage>
        <taxon>Bacteria</taxon>
        <taxon>Bacillati</taxon>
        <taxon>Actinomycetota</taxon>
        <taxon>Actinomycetes</taxon>
        <taxon>Streptosporangiales</taxon>
        <taxon>Streptosporangiaceae</taxon>
        <taxon>Nonomuraea</taxon>
    </lineage>
</organism>